<dbReference type="PANTHER" id="PTHR42852">
    <property type="entry name" value="THIOL:DISULFIDE INTERCHANGE PROTEIN DSBE"/>
    <property type="match status" value="1"/>
</dbReference>
<dbReference type="Gene3D" id="3.40.30.10">
    <property type="entry name" value="Glutaredoxin"/>
    <property type="match status" value="1"/>
</dbReference>
<protein>
    <submittedName>
        <fullName evidence="7">Redoxin family protein</fullName>
    </submittedName>
</protein>
<comment type="subcellular location">
    <subcellularLocation>
        <location evidence="1">Cell envelope</location>
    </subcellularLocation>
</comment>
<dbReference type="Pfam" id="PF01790">
    <property type="entry name" value="LGT"/>
    <property type="match status" value="1"/>
</dbReference>
<evidence type="ECO:0000313" key="7">
    <source>
        <dbReference type="EMBL" id="MCJ2180501.1"/>
    </source>
</evidence>
<dbReference type="SUPFAM" id="SSF52833">
    <property type="entry name" value="Thioredoxin-like"/>
    <property type="match status" value="1"/>
</dbReference>
<dbReference type="PROSITE" id="PS00194">
    <property type="entry name" value="THIOREDOXIN_1"/>
    <property type="match status" value="1"/>
</dbReference>
<evidence type="ECO:0000256" key="4">
    <source>
        <dbReference type="ARBA" id="ARBA00023284"/>
    </source>
</evidence>
<evidence type="ECO:0000256" key="3">
    <source>
        <dbReference type="ARBA" id="ARBA00023157"/>
    </source>
</evidence>
<keyword evidence="5" id="KW-0812">Transmembrane</keyword>
<reference evidence="7" key="1">
    <citation type="submission" date="2022-03" db="EMBL/GenBank/DDBJ databases">
        <title>Identification of a novel bacterium isolated from mangrove sediments.</title>
        <authorList>
            <person name="Pan X."/>
        </authorList>
    </citation>
    <scope>NUCLEOTIDE SEQUENCE</scope>
    <source>
        <strain evidence="7">B2580</strain>
    </source>
</reference>
<gene>
    <name evidence="7" type="ORF">MTR64_18165</name>
</gene>
<dbReference type="PANTHER" id="PTHR42852:SF6">
    <property type="entry name" value="THIOL:DISULFIDE INTERCHANGE PROTEIN DSBE"/>
    <property type="match status" value="1"/>
</dbReference>
<evidence type="ECO:0000256" key="5">
    <source>
        <dbReference type="SAM" id="Phobius"/>
    </source>
</evidence>
<dbReference type="InterPro" id="IPR013766">
    <property type="entry name" value="Thioredoxin_domain"/>
</dbReference>
<evidence type="ECO:0000313" key="8">
    <source>
        <dbReference type="Proteomes" id="UP001162880"/>
    </source>
</evidence>
<organism evidence="7 8">
    <name type="scientific">Novosphingobium album</name>
    <name type="common">ex Hu et al. 2023</name>
    <dbReference type="NCBI Taxonomy" id="2930093"/>
    <lineage>
        <taxon>Bacteria</taxon>
        <taxon>Pseudomonadati</taxon>
        <taxon>Pseudomonadota</taxon>
        <taxon>Alphaproteobacteria</taxon>
        <taxon>Sphingomonadales</taxon>
        <taxon>Sphingomonadaceae</taxon>
        <taxon>Novosphingobium</taxon>
    </lineage>
</organism>
<dbReference type="Pfam" id="PF08534">
    <property type="entry name" value="Redoxin"/>
    <property type="match status" value="1"/>
</dbReference>
<dbReference type="InterPro" id="IPR036249">
    <property type="entry name" value="Thioredoxin-like_sf"/>
</dbReference>
<dbReference type="InterPro" id="IPR017937">
    <property type="entry name" value="Thioredoxin_CS"/>
</dbReference>
<evidence type="ECO:0000259" key="6">
    <source>
        <dbReference type="PROSITE" id="PS51352"/>
    </source>
</evidence>
<dbReference type="Proteomes" id="UP001162880">
    <property type="component" value="Unassembled WGS sequence"/>
</dbReference>
<dbReference type="PROSITE" id="PS51352">
    <property type="entry name" value="THIOREDOXIN_2"/>
    <property type="match status" value="1"/>
</dbReference>
<name>A0ABT0B604_9SPHN</name>
<dbReference type="InterPro" id="IPR001640">
    <property type="entry name" value="Lgt"/>
</dbReference>
<evidence type="ECO:0000256" key="1">
    <source>
        <dbReference type="ARBA" id="ARBA00004196"/>
    </source>
</evidence>
<keyword evidence="2" id="KW-0201">Cytochrome c-type biogenesis</keyword>
<keyword evidence="5" id="KW-0472">Membrane</keyword>
<dbReference type="EMBL" id="JALHLE010000035">
    <property type="protein sequence ID" value="MCJ2180501.1"/>
    <property type="molecule type" value="Genomic_DNA"/>
</dbReference>
<accession>A0ABT0B604</accession>
<keyword evidence="4" id="KW-0676">Redox-active center</keyword>
<feature type="transmembrane region" description="Helical" evidence="5">
    <location>
        <begin position="16"/>
        <end position="33"/>
    </location>
</feature>
<keyword evidence="5" id="KW-1133">Transmembrane helix</keyword>
<feature type="transmembrane region" description="Helical" evidence="5">
    <location>
        <begin position="106"/>
        <end position="126"/>
    </location>
</feature>
<keyword evidence="8" id="KW-1185">Reference proteome</keyword>
<evidence type="ECO:0000256" key="2">
    <source>
        <dbReference type="ARBA" id="ARBA00022748"/>
    </source>
</evidence>
<proteinExistence type="predicted"/>
<feature type="domain" description="Thioredoxin" evidence="6">
    <location>
        <begin position="127"/>
        <end position="264"/>
    </location>
</feature>
<keyword evidence="3" id="KW-1015">Disulfide bond</keyword>
<dbReference type="RefSeq" id="WP_243995918.1">
    <property type="nucleotide sequence ID" value="NZ_JALHLE010000035.1"/>
</dbReference>
<sequence length="267" mass="28687">MSSIPLGPLMLASERLAAVVCIAVFLFVAGRLARQTQARVDATAWRALLAGLVTARAAYVLLHFEAFRAEPWSVLAIWQGGFALWPGLMAGLAVVAVMLRRSRAAIVLGGTATALALFMELAMPMLRPAPRPFPTGLTLVTLDGRPVALDSLRDRPFVLNVWASWCGPCRREMPMVTDVARASAVPVFLANAGEDMDTIRHYLSEQGLPGDRVLADPTHDAVQALETQALPTTLFIDRSGTIVSSHVGEISRAGLTAQIEALERTPP</sequence>
<feature type="transmembrane region" description="Helical" evidence="5">
    <location>
        <begin position="45"/>
        <end position="64"/>
    </location>
</feature>
<dbReference type="CDD" id="cd02966">
    <property type="entry name" value="TlpA_like_family"/>
    <property type="match status" value="1"/>
</dbReference>
<comment type="caution">
    <text evidence="7">The sequence shown here is derived from an EMBL/GenBank/DDBJ whole genome shotgun (WGS) entry which is preliminary data.</text>
</comment>
<dbReference type="InterPro" id="IPR050553">
    <property type="entry name" value="Thioredoxin_ResA/DsbE_sf"/>
</dbReference>
<feature type="transmembrane region" description="Helical" evidence="5">
    <location>
        <begin position="76"/>
        <end position="99"/>
    </location>
</feature>
<dbReference type="InterPro" id="IPR013740">
    <property type="entry name" value="Redoxin"/>
</dbReference>